<organism evidence="1 2">
    <name type="scientific">Dreissena polymorpha</name>
    <name type="common">Zebra mussel</name>
    <name type="synonym">Mytilus polymorpha</name>
    <dbReference type="NCBI Taxonomy" id="45954"/>
    <lineage>
        <taxon>Eukaryota</taxon>
        <taxon>Metazoa</taxon>
        <taxon>Spiralia</taxon>
        <taxon>Lophotrochozoa</taxon>
        <taxon>Mollusca</taxon>
        <taxon>Bivalvia</taxon>
        <taxon>Autobranchia</taxon>
        <taxon>Heteroconchia</taxon>
        <taxon>Euheterodonta</taxon>
        <taxon>Imparidentia</taxon>
        <taxon>Neoheterodontei</taxon>
        <taxon>Myida</taxon>
        <taxon>Dreissenoidea</taxon>
        <taxon>Dreissenidae</taxon>
        <taxon>Dreissena</taxon>
    </lineage>
</organism>
<gene>
    <name evidence="1" type="ORF">DPMN_184707</name>
</gene>
<proteinExistence type="predicted"/>
<reference evidence="1" key="1">
    <citation type="journal article" date="2019" name="bioRxiv">
        <title>The Genome of the Zebra Mussel, Dreissena polymorpha: A Resource for Invasive Species Research.</title>
        <authorList>
            <person name="McCartney M.A."/>
            <person name="Auch B."/>
            <person name="Kono T."/>
            <person name="Mallez S."/>
            <person name="Zhang Y."/>
            <person name="Obille A."/>
            <person name="Becker A."/>
            <person name="Abrahante J.E."/>
            <person name="Garbe J."/>
            <person name="Badalamenti J.P."/>
            <person name="Herman A."/>
            <person name="Mangelson H."/>
            <person name="Liachko I."/>
            <person name="Sullivan S."/>
            <person name="Sone E.D."/>
            <person name="Koren S."/>
            <person name="Silverstein K.A.T."/>
            <person name="Beckman K.B."/>
            <person name="Gohl D.M."/>
        </authorList>
    </citation>
    <scope>NUCLEOTIDE SEQUENCE</scope>
    <source>
        <strain evidence="1">Duluth1</strain>
        <tissue evidence="1">Whole animal</tissue>
    </source>
</reference>
<dbReference type="AlphaFoldDB" id="A0A9D4I7N4"/>
<dbReference type="Proteomes" id="UP000828390">
    <property type="component" value="Unassembled WGS sequence"/>
</dbReference>
<protein>
    <submittedName>
        <fullName evidence="1">Uncharacterized protein</fullName>
    </submittedName>
</protein>
<reference evidence="1" key="2">
    <citation type="submission" date="2020-11" db="EMBL/GenBank/DDBJ databases">
        <authorList>
            <person name="McCartney M.A."/>
            <person name="Auch B."/>
            <person name="Kono T."/>
            <person name="Mallez S."/>
            <person name="Becker A."/>
            <person name="Gohl D.M."/>
            <person name="Silverstein K.A.T."/>
            <person name="Koren S."/>
            <person name="Bechman K.B."/>
            <person name="Herman A."/>
            <person name="Abrahante J.E."/>
            <person name="Garbe J."/>
        </authorList>
    </citation>
    <scope>NUCLEOTIDE SEQUENCE</scope>
    <source>
        <strain evidence="1">Duluth1</strain>
        <tissue evidence="1">Whole animal</tissue>
    </source>
</reference>
<name>A0A9D4I7N4_DREPO</name>
<accession>A0A9D4I7N4</accession>
<sequence length="126" mass="14465">MDGHVKDVAAAEVGRRTLLLRRGLEQQKAANQSRFNHVHAIQENVQSDINILMSAADHFRLLISDVQQEIKSSMNQTAELLSQTEDEMNTHLNEKVQRQTLSNHKSIRLEDRSLEGLKLLKRRSQK</sequence>
<dbReference type="EMBL" id="JAIWYP010000010">
    <property type="protein sequence ID" value="KAH3750188.1"/>
    <property type="molecule type" value="Genomic_DNA"/>
</dbReference>
<evidence type="ECO:0000313" key="2">
    <source>
        <dbReference type="Proteomes" id="UP000828390"/>
    </source>
</evidence>
<keyword evidence="2" id="KW-1185">Reference proteome</keyword>
<evidence type="ECO:0000313" key="1">
    <source>
        <dbReference type="EMBL" id="KAH3750188.1"/>
    </source>
</evidence>
<comment type="caution">
    <text evidence="1">The sequence shown here is derived from an EMBL/GenBank/DDBJ whole genome shotgun (WGS) entry which is preliminary data.</text>
</comment>